<protein>
    <submittedName>
        <fullName evidence="1">Uncharacterized protein</fullName>
    </submittedName>
</protein>
<dbReference type="EMBL" id="JBHTBL010000001">
    <property type="protein sequence ID" value="MFC7323246.1"/>
    <property type="molecule type" value="Genomic_DNA"/>
</dbReference>
<evidence type="ECO:0000313" key="1">
    <source>
        <dbReference type="EMBL" id="MFC7323246.1"/>
    </source>
</evidence>
<dbReference type="Proteomes" id="UP001596545">
    <property type="component" value="Unassembled WGS sequence"/>
</dbReference>
<comment type="caution">
    <text evidence="1">The sequence shown here is derived from an EMBL/GenBank/DDBJ whole genome shotgun (WGS) entry which is preliminary data.</text>
</comment>
<dbReference type="AlphaFoldDB" id="A0ABD6AGT1"/>
<dbReference type="RefSeq" id="WP_256407346.1">
    <property type="nucleotide sequence ID" value="NZ_JANHDN010000001.1"/>
</dbReference>
<gene>
    <name evidence="1" type="ORF">ACFQMF_01500</name>
</gene>
<evidence type="ECO:0000313" key="2">
    <source>
        <dbReference type="Proteomes" id="UP001596545"/>
    </source>
</evidence>
<accession>A0ABD6AGT1</accession>
<sequence length="201" mass="21600">MTPQDVLDAIVAALTQSTAFDGGDYITEEIDAPGANSRLKQPVVELQFIAGARAEQWNTDRVGYTTDDSGNRTGEIFEPTWEDVEIQADIRVAAGNAQLDATELGGNFERALYRHDSQGPDIPLPDGAGGTADGIEEFLVGDGRRQDDLAGPGIRRWRHDLTVTFTDRVTTDTEYVEVVETPTSGTASGGDDVAIELTVSN</sequence>
<keyword evidence="2" id="KW-1185">Reference proteome</keyword>
<name>A0ABD6AGT1_9EURY</name>
<reference evidence="1 2" key="1">
    <citation type="journal article" date="2019" name="Int. J. Syst. Evol. Microbiol.">
        <title>The Global Catalogue of Microorganisms (GCM) 10K type strain sequencing project: providing services to taxonomists for standard genome sequencing and annotation.</title>
        <authorList>
            <consortium name="The Broad Institute Genomics Platform"/>
            <consortium name="The Broad Institute Genome Sequencing Center for Infectious Disease"/>
            <person name="Wu L."/>
            <person name="Ma J."/>
        </authorList>
    </citation>
    <scope>NUCLEOTIDE SEQUENCE [LARGE SCALE GENOMIC DNA]</scope>
    <source>
        <strain evidence="1 2">CGMCC 1.12554</strain>
    </source>
</reference>
<organism evidence="1 2">
    <name type="scientific">Halorubrum rutilum</name>
    <dbReference type="NCBI Taxonomy" id="1364933"/>
    <lineage>
        <taxon>Archaea</taxon>
        <taxon>Methanobacteriati</taxon>
        <taxon>Methanobacteriota</taxon>
        <taxon>Stenosarchaea group</taxon>
        <taxon>Halobacteria</taxon>
        <taxon>Halobacteriales</taxon>
        <taxon>Haloferacaceae</taxon>
        <taxon>Halorubrum</taxon>
    </lineage>
</organism>
<proteinExistence type="predicted"/>